<dbReference type="Gene3D" id="1.10.10.10">
    <property type="entry name" value="Winged helix-like DNA-binding domain superfamily/Winged helix DNA-binding domain"/>
    <property type="match status" value="1"/>
</dbReference>
<proteinExistence type="predicted"/>
<dbReference type="InterPro" id="IPR052509">
    <property type="entry name" value="Metal_resp_DNA-bind_regulator"/>
</dbReference>
<name>A0ABP8TJV7_9ACTN</name>
<dbReference type="Pfam" id="PF03551">
    <property type="entry name" value="PadR"/>
    <property type="match status" value="1"/>
</dbReference>
<feature type="domain" description="Transcription regulator PadR N-terminal" evidence="1">
    <location>
        <begin position="12"/>
        <end position="87"/>
    </location>
</feature>
<evidence type="ECO:0000313" key="2">
    <source>
        <dbReference type="EMBL" id="GAA4608310.1"/>
    </source>
</evidence>
<evidence type="ECO:0000259" key="1">
    <source>
        <dbReference type="Pfam" id="PF03551"/>
    </source>
</evidence>
<dbReference type="InterPro" id="IPR036388">
    <property type="entry name" value="WH-like_DNA-bd_sf"/>
</dbReference>
<comment type="caution">
    <text evidence="2">The sequence shown here is derived from an EMBL/GenBank/DDBJ whole genome shotgun (WGS) entry which is preliminary data.</text>
</comment>
<protein>
    <submittedName>
        <fullName evidence="2">PadR family transcriptional regulator</fullName>
    </submittedName>
</protein>
<accession>A0ABP8TJV7</accession>
<keyword evidence="3" id="KW-1185">Reference proteome</keyword>
<dbReference type="InterPro" id="IPR005149">
    <property type="entry name" value="Tscrpt_reg_PadR_N"/>
</dbReference>
<sequence>MPRPLTPLGLAVLRLLHDEPMHPYEMQQRIRDHAIDQVVKVAHGSLYHTVERLAGQGLIESVETTREGRRPERTVYAITEQGRDEAHSRLRDFIRRPSQEYPVIGMALSFLAMLPPDDAAHLLDLRAVALEGKLAAHDIVVDGLFKQGLQRIQLIEVEYCNAQLRSELEFLRALSEDIKSGRLTWRPPGRPNGENNVT</sequence>
<dbReference type="SUPFAM" id="SSF46785">
    <property type="entry name" value="Winged helix' DNA-binding domain"/>
    <property type="match status" value="1"/>
</dbReference>
<gene>
    <name evidence="2" type="ORF">GCM10023195_32460</name>
</gene>
<reference evidence="3" key="1">
    <citation type="journal article" date="2019" name="Int. J. Syst. Evol. Microbiol.">
        <title>The Global Catalogue of Microorganisms (GCM) 10K type strain sequencing project: providing services to taxonomists for standard genome sequencing and annotation.</title>
        <authorList>
            <consortium name="The Broad Institute Genomics Platform"/>
            <consortium name="The Broad Institute Genome Sequencing Center for Infectious Disease"/>
            <person name="Wu L."/>
            <person name="Ma J."/>
        </authorList>
    </citation>
    <scope>NUCLEOTIDE SEQUENCE [LARGE SCALE GENOMIC DNA]</scope>
    <source>
        <strain evidence="3">JCM 17938</strain>
    </source>
</reference>
<dbReference type="PANTHER" id="PTHR33169:SF14">
    <property type="entry name" value="TRANSCRIPTIONAL REGULATOR RV3488"/>
    <property type="match status" value="1"/>
</dbReference>
<dbReference type="PANTHER" id="PTHR33169">
    <property type="entry name" value="PADR-FAMILY TRANSCRIPTIONAL REGULATOR"/>
    <property type="match status" value="1"/>
</dbReference>
<dbReference type="EMBL" id="BAABHJ010000008">
    <property type="protein sequence ID" value="GAA4608310.1"/>
    <property type="molecule type" value="Genomic_DNA"/>
</dbReference>
<dbReference type="InterPro" id="IPR036390">
    <property type="entry name" value="WH_DNA-bd_sf"/>
</dbReference>
<organism evidence="2 3">
    <name type="scientific">Actinoallomurus liliacearum</name>
    <dbReference type="NCBI Taxonomy" id="1080073"/>
    <lineage>
        <taxon>Bacteria</taxon>
        <taxon>Bacillati</taxon>
        <taxon>Actinomycetota</taxon>
        <taxon>Actinomycetes</taxon>
        <taxon>Streptosporangiales</taxon>
        <taxon>Thermomonosporaceae</taxon>
        <taxon>Actinoallomurus</taxon>
    </lineage>
</organism>
<evidence type="ECO:0000313" key="3">
    <source>
        <dbReference type="Proteomes" id="UP001500212"/>
    </source>
</evidence>
<dbReference type="Proteomes" id="UP001500212">
    <property type="component" value="Unassembled WGS sequence"/>
</dbReference>